<proteinExistence type="predicted"/>
<accession>A0A0E0LYR6</accession>
<dbReference type="EnsemblPlants" id="OPUNC09G01750.1">
    <property type="protein sequence ID" value="OPUNC09G01750.1"/>
    <property type="gene ID" value="OPUNC09G01750"/>
</dbReference>
<evidence type="ECO:0000313" key="2">
    <source>
        <dbReference type="Proteomes" id="UP000026962"/>
    </source>
</evidence>
<dbReference type="Proteomes" id="UP000026962">
    <property type="component" value="Chromosome 9"/>
</dbReference>
<keyword evidence="2" id="KW-1185">Reference proteome</keyword>
<reference evidence="1" key="2">
    <citation type="submission" date="2018-05" db="EMBL/GenBank/DDBJ databases">
        <title>OpunRS2 (Oryza punctata Reference Sequence Version 2).</title>
        <authorList>
            <person name="Zhang J."/>
            <person name="Kudrna D."/>
            <person name="Lee S."/>
            <person name="Talag J."/>
            <person name="Welchert J."/>
            <person name="Wing R.A."/>
        </authorList>
    </citation>
    <scope>NUCLEOTIDE SEQUENCE [LARGE SCALE GENOMIC DNA]</scope>
</reference>
<reference evidence="1" key="1">
    <citation type="submission" date="2015-04" db="UniProtKB">
        <authorList>
            <consortium name="EnsemblPlants"/>
        </authorList>
    </citation>
    <scope>IDENTIFICATION</scope>
</reference>
<dbReference type="AlphaFoldDB" id="A0A0E0LYR6"/>
<dbReference type="Gramene" id="OPUNC09G01750.1">
    <property type="protein sequence ID" value="OPUNC09G01750.1"/>
    <property type="gene ID" value="OPUNC09G01750"/>
</dbReference>
<organism evidence="1">
    <name type="scientific">Oryza punctata</name>
    <name type="common">Red rice</name>
    <dbReference type="NCBI Taxonomy" id="4537"/>
    <lineage>
        <taxon>Eukaryota</taxon>
        <taxon>Viridiplantae</taxon>
        <taxon>Streptophyta</taxon>
        <taxon>Embryophyta</taxon>
        <taxon>Tracheophyta</taxon>
        <taxon>Spermatophyta</taxon>
        <taxon>Magnoliopsida</taxon>
        <taxon>Liliopsida</taxon>
        <taxon>Poales</taxon>
        <taxon>Poaceae</taxon>
        <taxon>BOP clade</taxon>
        <taxon>Oryzoideae</taxon>
        <taxon>Oryzeae</taxon>
        <taxon>Oryzinae</taxon>
        <taxon>Oryza</taxon>
    </lineage>
</organism>
<evidence type="ECO:0000313" key="1">
    <source>
        <dbReference type="EnsemblPlants" id="OPUNC09G01750.1"/>
    </source>
</evidence>
<protein>
    <submittedName>
        <fullName evidence="1">Uncharacterized protein</fullName>
    </submittedName>
</protein>
<dbReference type="HOGENOM" id="CLU_2188248_0_0_1"/>
<sequence length="109" mass="12629">MPAIFSFDTVLFHPLQKRECRHVIAGHRAHSRYCCHIAFAIPIAVDYLKSIRAPLIFPQGALQKPSRNPKDRVESRIRQYEKGSAQDGKWMGYEKGFRQLKLHNSLEHS</sequence>
<name>A0A0E0LYR6_ORYPU</name>